<dbReference type="AlphaFoldDB" id="A0A518REB4"/>
<dbReference type="Pfam" id="PF00015">
    <property type="entry name" value="MCPsignal"/>
    <property type="match status" value="1"/>
</dbReference>
<dbReference type="GO" id="GO:0004888">
    <property type="term" value="F:transmembrane signaling receptor activity"/>
    <property type="evidence" value="ECO:0007669"/>
    <property type="project" value="InterPro"/>
</dbReference>
<name>A0A518REB4_9SPHN</name>
<protein>
    <submittedName>
        <fullName evidence="5">Chemotaxis protein</fullName>
    </submittedName>
</protein>
<dbReference type="Gene3D" id="1.10.287.950">
    <property type="entry name" value="Methyl-accepting chemotaxis protein"/>
    <property type="match status" value="1"/>
</dbReference>
<evidence type="ECO:0000313" key="6">
    <source>
        <dbReference type="Proteomes" id="UP000318055"/>
    </source>
</evidence>
<sequence>MAVSAELVDRLAFAGFSDAHREVLARFAPVLDKELPGILDIFYVNLRRWPELANMFKDGEAMPRAARAQAAHWQMLFSGRFDDAYVESVQRIGLMHSKIGLDPRWYIGGYSFILRHLFDLAARSAGRSLSPASAARTAQLCTAINMAAMIDMDLAISCYIDENKATYDAKLATLAEDFQRQVGVLVDQLGVASNELEASAQSLTDHSGEANTRAMAVAAAAEQASAGVQTVASAAEELSASIQMIATQVADSTRTTQRAVADAERTDQVVRALDEAAERIGTVVGLIGQIAGKTNMLALNASIEAARAGEAGKAFEVVAAEVKALASQTERMTEDVEGQIREIQDVTRQAVSGLTTIAATIGQVAEISDSIAGAVNQQNSATAEISRNIQQTAQAAHEVSANIVGVSHASEATGSAASQVFSSASTLSGQASSLSTQVHRFVTQVRAA</sequence>
<dbReference type="InterPro" id="IPR044398">
    <property type="entry name" value="Globin-sensor_dom"/>
</dbReference>
<reference evidence="5 6" key="1">
    <citation type="submission" date="2019-07" db="EMBL/GenBank/DDBJ databases">
        <title>Sphingomonas alkalisoli sp. nov., isolated from rhizosphere soil of Suaedae salsa.</title>
        <authorList>
            <person name="Zhang H."/>
            <person name="Xu L."/>
            <person name="Zhang J.-X."/>
            <person name="Sun J.-Q."/>
        </authorList>
    </citation>
    <scope>NUCLEOTIDE SEQUENCE [LARGE SCALE GENOMIC DNA]</scope>
    <source>
        <strain evidence="5 6">XS-10</strain>
    </source>
</reference>
<dbReference type="OrthoDB" id="5292010at2"/>
<dbReference type="RefSeq" id="WP_145845971.1">
    <property type="nucleotide sequence ID" value="NZ_CP042239.1"/>
</dbReference>
<dbReference type="InterPro" id="IPR039379">
    <property type="entry name" value="Protoglobin_sensor_dom"/>
</dbReference>
<dbReference type="EMBL" id="CP042239">
    <property type="protein sequence ID" value="QDX25769.1"/>
    <property type="molecule type" value="Genomic_DNA"/>
</dbReference>
<evidence type="ECO:0000256" key="1">
    <source>
        <dbReference type="ARBA" id="ARBA00023224"/>
    </source>
</evidence>
<dbReference type="Gene3D" id="1.10.490.10">
    <property type="entry name" value="Globins"/>
    <property type="match status" value="1"/>
</dbReference>
<evidence type="ECO:0000256" key="2">
    <source>
        <dbReference type="ARBA" id="ARBA00029447"/>
    </source>
</evidence>
<evidence type="ECO:0000256" key="3">
    <source>
        <dbReference type="PROSITE-ProRule" id="PRU00284"/>
    </source>
</evidence>
<dbReference type="GO" id="GO:0016020">
    <property type="term" value="C:membrane"/>
    <property type="evidence" value="ECO:0007669"/>
    <property type="project" value="InterPro"/>
</dbReference>
<dbReference type="PANTHER" id="PTHR32089">
    <property type="entry name" value="METHYL-ACCEPTING CHEMOTAXIS PROTEIN MCPB"/>
    <property type="match status" value="1"/>
</dbReference>
<evidence type="ECO:0000259" key="4">
    <source>
        <dbReference type="PROSITE" id="PS50111"/>
    </source>
</evidence>
<dbReference type="PRINTS" id="PR00260">
    <property type="entry name" value="CHEMTRNSDUCR"/>
</dbReference>
<dbReference type="GO" id="GO:0019825">
    <property type="term" value="F:oxygen binding"/>
    <property type="evidence" value="ECO:0007669"/>
    <property type="project" value="InterPro"/>
</dbReference>
<feature type="domain" description="Methyl-accepting transducer" evidence="4">
    <location>
        <begin position="185"/>
        <end position="428"/>
    </location>
</feature>
<dbReference type="InterPro" id="IPR004090">
    <property type="entry name" value="Chemotax_Me-accpt_rcpt"/>
</dbReference>
<dbReference type="SMART" id="SM00283">
    <property type="entry name" value="MA"/>
    <property type="match status" value="1"/>
</dbReference>
<dbReference type="GO" id="GO:0007165">
    <property type="term" value="P:signal transduction"/>
    <property type="evidence" value="ECO:0007669"/>
    <property type="project" value="UniProtKB-KW"/>
</dbReference>
<dbReference type="GO" id="GO:0006935">
    <property type="term" value="P:chemotaxis"/>
    <property type="evidence" value="ECO:0007669"/>
    <property type="project" value="InterPro"/>
</dbReference>
<dbReference type="PANTHER" id="PTHR32089:SF112">
    <property type="entry name" value="LYSOZYME-LIKE PROTEIN-RELATED"/>
    <property type="match status" value="1"/>
</dbReference>
<dbReference type="Pfam" id="PF11563">
    <property type="entry name" value="Protoglobin"/>
    <property type="match status" value="1"/>
</dbReference>
<dbReference type="SUPFAM" id="SSF46458">
    <property type="entry name" value="Globin-like"/>
    <property type="match status" value="1"/>
</dbReference>
<comment type="similarity">
    <text evidence="2">Belongs to the methyl-accepting chemotaxis (MCP) protein family.</text>
</comment>
<gene>
    <name evidence="5" type="ORF">FPZ54_06865</name>
</gene>
<accession>A0A518REB4</accession>
<keyword evidence="1 3" id="KW-0807">Transducer</keyword>
<dbReference type="InterPro" id="IPR004089">
    <property type="entry name" value="MCPsignal_dom"/>
</dbReference>
<dbReference type="SUPFAM" id="SSF58104">
    <property type="entry name" value="Methyl-accepting chemotaxis protein (MCP) signaling domain"/>
    <property type="match status" value="1"/>
</dbReference>
<dbReference type="PROSITE" id="PS50111">
    <property type="entry name" value="CHEMOTAXIS_TRANSDUC_2"/>
    <property type="match status" value="1"/>
</dbReference>
<dbReference type="InterPro" id="IPR009050">
    <property type="entry name" value="Globin-like_sf"/>
</dbReference>
<dbReference type="InterPro" id="IPR012292">
    <property type="entry name" value="Globin/Proto"/>
</dbReference>
<keyword evidence="6" id="KW-1185">Reference proteome</keyword>
<dbReference type="CDD" id="cd01068">
    <property type="entry name" value="globin_sensor"/>
    <property type="match status" value="1"/>
</dbReference>
<evidence type="ECO:0000313" key="5">
    <source>
        <dbReference type="EMBL" id="QDX25769.1"/>
    </source>
</evidence>
<organism evidence="5 6">
    <name type="scientific">Sphingomonas suaedae</name>
    <dbReference type="NCBI Taxonomy" id="2599297"/>
    <lineage>
        <taxon>Bacteria</taxon>
        <taxon>Pseudomonadati</taxon>
        <taxon>Pseudomonadota</taxon>
        <taxon>Alphaproteobacteria</taxon>
        <taxon>Sphingomonadales</taxon>
        <taxon>Sphingomonadaceae</taxon>
        <taxon>Sphingomonas</taxon>
    </lineage>
</organism>
<dbReference type="Proteomes" id="UP000318055">
    <property type="component" value="Chromosome"/>
</dbReference>
<proteinExistence type="inferred from homology"/>
<dbReference type="GO" id="GO:0020037">
    <property type="term" value="F:heme binding"/>
    <property type="evidence" value="ECO:0007669"/>
    <property type="project" value="InterPro"/>
</dbReference>
<dbReference type="KEGG" id="ssua:FPZ54_06865"/>